<reference evidence="1" key="1">
    <citation type="submission" date="2023-12" db="EMBL/GenBank/DDBJ databases">
        <title>Genome assembly of Anisodus tanguticus.</title>
        <authorList>
            <person name="Wang Y.-J."/>
        </authorList>
    </citation>
    <scope>NUCLEOTIDE SEQUENCE</scope>
    <source>
        <strain evidence="1">KB-2021</strain>
        <tissue evidence="1">Leaf</tissue>
    </source>
</reference>
<comment type="caution">
    <text evidence="1">The sequence shown here is derived from an EMBL/GenBank/DDBJ whole genome shotgun (WGS) entry which is preliminary data.</text>
</comment>
<evidence type="ECO:0000313" key="1">
    <source>
        <dbReference type="EMBL" id="KAK4368027.1"/>
    </source>
</evidence>
<proteinExistence type="predicted"/>
<keyword evidence="2" id="KW-1185">Reference proteome</keyword>
<organism evidence="1 2">
    <name type="scientific">Anisodus tanguticus</name>
    <dbReference type="NCBI Taxonomy" id="243964"/>
    <lineage>
        <taxon>Eukaryota</taxon>
        <taxon>Viridiplantae</taxon>
        <taxon>Streptophyta</taxon>
        <taxon>Embryophyta</taxon>
        <taxon>Tracheophyta</taxon>
        <taxon>Spermatophyta</taxon>
        <taxon>Magnoliopsida</taxon>
        <taxon>eudicotyledons</taxon>
        <taxon>Gunneridae</taxon>
        <taxon>Pentapetalae</taxon>
        <taxon>asterids</taxon>
        <taxon>lamiids</taxon>
        <taxon>Solanales</taxon>
        <taxon>Solanaceae</taxon>
        <taxon>Solanoideae</taxon>
        <taxon>Hyoscyameae</taxon>
        <taxon>Anisodus</taxon>
    </lineage>
</organism>
<dbReference type="Proteomes" id="UP001291623">
    <property type="component" value="Unassembled WGS sequence"/>
</dbReference>
<accession>A0AAE1SEK1</accession>
<dbReference type="AlphaFoldDB" id="A0AAE1SEK1"/>
<sequence length="92" mass="10883">MQYGNCGMATADDVILCYFHLWMCIVCFYNNIPGLVPQVGLWKWTQLLDKRVKSHAKDRLCTHYMFSLFDIHSSITMRQEKFMFKGVECSKY</sequence>
<gene>
    <name evidence="1" type="ORF">RND71_011819</name>
</gene>
<name>A0AAE1SEK1_9SOLA</name>
<dbReference type="EMBL" id="JAVYJV010000006">
    <property type="protein sequence ID" value="KAK4368027.1"/>
    <property type="molecule type" value="Genomic_DNA"/>
</dbReference>
<evidence type="ECO:0000313" key="2">
    <source>
        <dbReference type="Proteomes" id="UP001291623"/>
    </source>
</evidence>
<protein>
    <submittedName>
        <fullName evidence="1">Uncharacterized protein</fullName>
    </submittedName>
</protein>